<dbReference type="RefSeq" id="WP_275110213.1">
    <property type="nucleotide sequence ID" value="NZ_JAKJSC010000002.1"/>
</dbReference>
<dbReference type="EMBL" id="JAKJSC010000002">
    <property type="protein sequence ID" value="MDE5418881.1"/>
    <property type="molecule type" value="Genomic_DNA"/>
</dbReference>
<keyword evidence="3" id="KW-1185">Reference proteome</keyword>
<feature type="transmembrane region" description="Helical" evidence="1">
    <location>
        <begin position="21"/>
        <end position="38"/>
    </location>
</feature>
<dbReference type="Gene3D" id="1.10.150.280">
    <property type="entry name" value="AF1531-like domain"/>
    <property type="match status" value="3"/>
</dbReference>
<dbReference type="InterPro" id="IPR010994">
    <property type="entry name" value="RuvA_2-like"/>
</dbReference>
<evidence type="ECO:0000313" key="3">
    <source>
        <dbReference type="Proteomes" id="UP001528920"/>
    </source>
</evidence>
<keyword evidence="1" id="KW-1133">Transmembrane helix</keyword>
<gene>
    <name evidence="2" type="ORF">L3049_12795</name>
</gene>
<keyword evidence="1" id="KW-0472">Membrane</keyword>
<dbReference type="Proteomes" id="UP001528920">
    <property type="component" value="Unassembled WGS sequence"/>
</dbReference>
<reference evidence="2 3" key="1">
    <citation type="submission" date="2022-01" db="EMBL/GenBank/DDBJ databases">
        <title>Labilibaculum sp. nov, a marine bacterium isolated from Antarctica.</title>
        <authorList>
            <person name="Dai W."/>
        </authorList>
    </citation>
    <scope>NUCLEOTIDE SEQUENCE [LARGE SCALE GENOMIC DNA]</scope>
    <source>
        <strain evidence="2 3">DW002</strain>
    </source>
</reference>
<dbReference type="InterPro" id="IPR051675">
    <property type="entry name" value="Endo/Exo/Phosphatase_dom_1"/>
</dbReference>
<protein>
    <submittedName>
        <fullName evidence="2">Helix-hairpin-helix domain-containing protein</fullName>
    </submittedName>
</protein>
<dbReference type="PANTHER" id="PTHR21180">
    <property type="entry name" value="ENDONUCLEASE/EXONUCLEASE/PHOSPHATASE FAMILY DOMAIN-CONTAINING PROTEIN 1"/>
    <property type="match status" value="1"/>
</dbReference>
<evidence type="ECO:0000256" key="1">
    <source>
        <dbReference type="SAM" id="Phobius"/>
    </source>
</evidence>
<keyword evidence="1" id="KW-0812">Transmembrane</keyword>
<dbReference type="Pfam" id="PF12836">
    <property type="entry name" value="HHH_3"/>
    <property type="match status" value="3"/>
</dbReference>
<proteinExistence type="predicted"/>
<name>A0ABT5VTX6_9BACT</name>
<dbReference type="SUPFAM" id="SSF47781">
    <property type="entry name" value="RuvA domain 2-like"/>
    <property type="match status" value="4"/>
</dbReference>
<evidence type="ECO:0000313" key="2">
    <source>
        <dbReference type="EMBL" id="MDE5418881.1"/>
    </source>
</evidence>
<organism evidence="2 3">
    <name type="scientific">Paralabilibaculum antarcticum</name>
    <dbReference type="NCBI Taxonomy" id="2912572"/>
    <lineage>
        <taxon>Bacteria</taxon>
        <taxon>Pseudomonadati</taxon>
        <taxon>Bacteroidota</taxon>
        <taxon>Bacteroidia</taxon>
        <taxon>Marinilabiliales</taxon>
        <taxon>Marinifilaceae</taxon>
        <taxon>Paralabilibaculum</taxon>
    </lineage>
</organism>
<accession>A0ABT5VTX6</accession>
<dbReference type="PANTHER" id="PTHR21180:SF32">
    <property type="entry name" value="ENDONUCLEASE_EXONUCLEASE_PHOSPHATASE FAMILY DOMAIN-CONTAINING PROTEIN 1"/>
    <property type="match status" value="1"/>
</dbReference>
<sequence>MKIQFLLKEYFTYSASEKKGIFILLILILFFFFLPFLFQVKTNKTSNQDKIKQEELSRLLSDIVSKTEVEKPKIIKSKLFRFDPNKVSHSQLCKLGFTDYQSKNIIKYRSKGGVFRNKKDLLRIYGISSKDLSSFDSFIDFPKARKGSKRIVSAPRKILFSFNPNLISENDWKRLGVSSRIAKRIKKYLASGASFKSASDIGKIYGFDTLLLKDLYPYVRIDNKLLMKKEVLLVDLNKVDSIGLKQLPGIGAVLSRRILKYRDLLGGFSSKEQLIEVYGISKQNFDPISDKLIVDSTLVQKLGINSIKSEDLRKHPYIDYRMAKDIIRYRERKGSFSSLTKLIEYRLISDSTFVKIRPYLNLN</sequence>
<comment type="caution">
    <text evidence="2">The sequence shown here is derived from an EMBL/GenBank/DDBJ whole genome shotgun (WGS) entry which is preliminary data.</text>
</comment>